<gene>
    <name evidence="2" type="primary">ubiT</name>
    <name evidence="4" type="ordered locus">ECL_04539</name>
</gene>
<reference evidence="4 5" key="1">
    <citation type="journal article" date="2010" name="J. Bacteriol.">
        <title>Complete genome sequence of Enterobacter cloacae subsp. cloacae type strain ATCC 13047.</title>
        <authorList>
            <person name="Ren Y."/>
            <person name="Ren Y."/>
            <person name="Zhou Z."/>
            <person name="Guo X."/>
            <person name="Li Y."/>
            <person name="Feng L."/>
            <person name="Wang L."/>
        </authorList>
    </citation>
    <scope>NUCLEOTIDE SEQUENCE [LARGE SCALE GENOMIC DNA]</scope>
    <source>
        <strain evidence="5">ATCC 13047 / DSM 30054 / NBRC 13535 / NCTC 10005 / WDCM 00083 / NCDC 279-56</strain>
    </source>
</reference>
<dbReference type="eggNOG" id="COG3154">
    <property type="taxonomic scope" value="Bacteria"/>
</dbReference>
<dbReference type="PATRIC" id="fig|716541.4.peg.4689"/>
<dbReference type="HAMAP" id="MF_02231">
    <property type="entry name" value="UbiT"/>
    <property type="match status" value="1"/>
</dbReference>
<keyword evidence="5" id="KW-1185">Reference proteome</keyword>
<dbReference type="OrthoDB" id="5292463at2"/>
<dbReference type="EnsemblBacteria" id="ADF64068">
    <property type="protein sequence ID" value="ADF64068"/>
    <property type="gene ID" value="ECL_04539"/>
</dbReference>
<evidence type="ECO:0000313" key="4">
    <source>
        <dbReference type="EMBL" id="ADF64068.1"/>
    </source>
</evidence>
<dbReference type="UniPathway" id="UPA00232"/>
<dbReference type="GO" id="GO:0006744">
    <property type="term" value="P:ubiquinone biosynthetic process"/>
    <property type="evidence" value="ECO:0007669"/>
    <property type="project" value="UniProtKB-UniRule"/>
</dbReference>
<accession>A0A0H3CTY9</accession>
<keyword evidence="1 2" id="KW-0831">Ubiquinone biosynthesis</keyword>
<dbReference type="InterPro" id="IPR016830">
    <property type="entry name" value="UbiT"/>
</dbReference>
<dbReference type="HOGENOM" id="CLU_111894_1_0_6"/>
<name>A0A0H3CTY9_ENTCC</name>
<proteinExistence type="inferred from homology"/>
<sequence length="188" mass="21452">MAKYPDYRYQGVKLVLDKLRSRLVQFGPSMLSVPVKLAPFALKRQVLEQLLSWQFRQALQEGELAFLEGRWLSIEVRDIGLRWFTSVENDQLIVRQSADADVSFSADACDLLMIAARKQDPDTLFFQRRLVIEGDTELGLYVKNLMDAIELEQMPKALRVMLMQMADFVEAGLKTPPDSKHTSVGEPC</sequence>
<dbReference type="EMBL" id="CP001918">
    <property type="protein sequence ID" value="ADF64068.1"/>
    <property type="molecule type" value="Genomic_DNA"/>
</dbReference>
<dbReference type="PANTHER" id="PTHR10094:SF25">
    <property type="entry name" value="SCP2 STEROL-BINDING DOMAIN-CONTAINING PROTEIN 1"/>
    <property type="match status" value="1"/>
</dbReference>
<dbReference type="Proteomes" id="UP000002363">
    <property type="component" value="Chromosome"/>
</dbReference>
<organism evidence="4 5">
    <name type="scientific">Enterobacter cloacae subsp. cloacae (strain ATCC 13047 / DSM 30054 / NBRC 13535 / NCTC 10005 / WDCM 00083 / NCDC 279-56)</name>
    <dbReference type="NCBI Taxonomy" id="716541"/>
    <lineage>
        <taxon>Bacteria</taxon>
        <taxon>Pseudomonadati</taxon>
        <taxon>Pseudomonadota</taxon>
        <taxon>Gammaproteobacteria</taxon>
        <taxon>Enterobacterales</taxon>
        <taxon>Enterobacteriaceae</taxon>
        <taxon>Enterobacter</taxon>
        <taxon>Enterobacter cloacae complex</taxon>
    </lineage>
</organism>
<dbReference type="PANTHER" id="PTHR10094">
    <property type="entry name" value="STEROL CARRIER PROTEIN 2 SCP-2 FAMILY PROTEIN"/>
    <property type="match status" value="1"/>
</dbReference>
<protein>
    <recommendedName>
        <fullName evidence="2">Ubiquinone biosynthesis accessory factor UbiT</fullName>
    </recommendedName>
</protein>
<comment type="similarity">
    <text evidence="2">Belongs to the UbiT family.</text>
</comment>
<evidence type="ECO:0000313" key="5">
    <source>
        <dbReference type="Proteomes" id="UP000002363"/>
    </source>
</evidence>
<dbReference type="FunFam" id="3.30.1050.10:FF:000002">
    <property type="entry name" value="SCP2 domain-containing protein YhbT"/>
    <property type="match status" value="1"/>
</dbReference>
<dbReference type="KEGG" id="enc:ECL_04539"/>
<dbReference type="GO" id="GO:0005829">
    <property type="term" value="C:cytosol"/>
    <property type="evidence" value="ECO:0007669"/>
    <property type="project" value="TreeGrafter"/>
</dbReference>
<comment type="pathway">
    <text evidence="2">Cofactor biosynthesis; ubiquinone biosynthesis.</text>
</comment>
<comment type="function">
    <text evidence="2">Required for O(2)-independent ubiquinone (coenzyme Q) biosynthesis. Likely functions as an accessory factor.</text>
</comment>
<dbReference type="AlphaFoldDB" id="A0A0H3CTY9"/>
<feature type="domain" description="SCP2" evidence="3">
    <location>
        <begin position="57"/>
        <end position="147"/>
    </location>
</feature>
<evidence type="ECO:0000259" key="3">
    <source>
        <dbReference type="Pfam" id="PF02036"/>
    </source>
</evidence>
<dbReference type="STRING" id="716541.ECL_04539"/>
<dbReference type="PIRSF" id="PIRSF025550">
    <property type="entry name" value="UCP025550_lpd_carrier"/>
    <property type="match status" value="1"/>
</dbReference>
<dbReference type="Gene3D" id="3.30.1050.10">
    <property type="entry name" value="SCP2 sterol-binding domain"/>
    <property type="match status" value="1"/>
</dbReference>
<evidence type="ECO:0000256" key="1">
    <source>
        <dbReference type="ARBA" id="ARBA00022688"/>
    </source>
</evidence>
<dbReference type="SUPFAM" id="SSF55718">
    <property type="entry name" value="SCP-like"/>
    <property type="match status" value="1"/>
</dbReference>
<evidence type="ECO:0000256" key="2">
    <source>
        <dbReference type="HAMAP-Rule" id="MF_02231"/>
    </source>
</evidence>
<dbReference type="InterPro" id="IPR003033">
    <property type="entry name" value="SCP2_sterol-bd_dom"/>
</dbReference>
<dbReference type="InterPro" id="IPR036527">
    <property type="entry name" value="SCP2_sterol-bd_dom_sf"/>
</dbReference>
<dbReference type="Pfam" id="PF02036">
    <property type="entry name" value="SCP2"/>
    <property type="match status" value="1"/>
</dbReference>